<gene>
    <name evidence="3" type="ORF">OK18_15910</name>
</gene>
<sequence>MDNYSNTLEVKATSDKIYGALTRTIPLWWSEMFEGSSAHKDDVFTIRFGDNIHKTMRVKEVIPGSRISWYVEDSLIAIPTLKNQKEWIGTTIVWEMEQNESSGLLRLTHVGLQPSIECYEVCSVGWEQFISSLKLFLETGKGNPYLKNGI</sequence>
<organism evidence="3 4">
    <name type="scientific">Chryseobacterium gallinarum</name>
    <dbReference type="NCBI Taxonomy" id="1324352"/>
    <lineage>
        <taxon>Bacteria</taxon>
        <taxon>Pseudomonadati</taxon>
        <taxon>Bacteroidota</taxon>
        <taxon>Flavobacteriia</taxon>
        <taxon>Flavobacteriales</taxon>
        <taxon>Weeksellaceae</taxon>
        <taxon>Chryseobacterium group</taxon>
        <taxon>Chryseobacterium</taxon>
    </lineage>
</organism>
<dbReference type="SUPFAM" id="SSF55961">
    <property type="entry name" value="Bet v1-like"/>
    <property type="match status" value="1"/>
</dbReference>
<dbReference type="Proteomes" id="UP000035213">
    <property type="component" value="Chromosome"/>
</dbReference>
<dbReference type="Gene3D" id="3.30.530.20">
    <property type="match status" value="1"/>
</dbReference>
<dbReference type="STRING" id="1324352.OK18_15910"/>
<dbReference type="EMBL" id="CP009928">
    <property type="protein sequence ID" value="AKK73895.1"/>
    <property type="molecule type" value="Genomic_DNA"/>
</dbReference>
<protein>
    <recommendedName>
        <fullName evidence="2">Activator of Hsp90 ATPase homologue 1/2-like C-terminal domain-containing protein</fullName>
    </recommendedName>
</protein>
<evidence type="ECO:0000259" key="2">
    <source>
        <dbReference type="Pfam" id="PF08327"/>
    </source>
</evidence>
<dbReference type="Pfam" id="PF08327">
    <property type="entry name" value="AHSA1"/>
    <property type="match status" value="1"/>
</dbReference>
<proteinExistence type="inferred from homology"/>
<dbReference type="AlphaFoldDB" id="A0A0G3M5J5"/>
<dbReference type="KEGG" id="cgn:OK18_15910"/>
<evidence type="ECO:0000313" key="4">
    <source>
        <dbReference type="Proteomes" id="UP000035213"/>
    </source>
</evidence>
<evidence type="ECO:0000256" key="1">
    <source>
        <dbReference type="ARBA" id="ARBA00006817"/>
    </source>
</evidence>
<evidence type="ECO:0000313" key="3">
    <source>
        <dbReference type="EMBL" id="AKK73895.1"/>
    </source>
</evidence>
<dbReference type="InterPro" id="IPR013538">
    <property type="entry name" value="ASHA1/2-like_C"/>
</dbReference>
<name>A0A0G3M5J5_CHRGL</name>
<dbReference type="OrthoDB" id="287565at2"/>
<accession>A0A0G3M5J5</accession>
<dbReference type="RefSeq" id="WP_053328631.1">
    <property type="nucleotide sequence ID" value="NZ_CP009928.1"/>
</dbReference>
<dbReference type="CDD" id="cd07814">
    <property type="entry name" value="SRPBCC_CalC_Aha1-like"/>
    <property type="match status" value="1"/>
</dbReference>
<comment type="similarity">
    <text evidence="1">Belongs to the AHA1 family.</text>
</comment>
<dbReference type="InterPro" id="IPR023393">
    <property type="entry name" value="START-like_dom_sf"/>
</dbReference>
<feature type="domain" description="Activator of Hsp90 ATPase homologue 1/2-like C-terminal" evidence="2">
    <location>
        <begin position="12"/>
        <end position="137"/>
    </location>
</feature>
<reference evidence="3 4" key="1">
    <citation type="submission" date="2014-11" db="EMBL/GenBank/DDBJ databases">
        <authorList>
            <person name="Park G.-S."/>
            <person name="Hong S.-J."/>
            <person name="Jung B.K."/>
            <person name="Khan A.R."/>
            <person name="Kwak Y."/>
            <person name="Shin J.-H."/>
        </authorList>
    </citation>
    <scope>NUCLEOTIDE SEQUENCE [LARGE SCALE GENOMIC DNA]</scope>
    <source>
        <strain evidence="3 4">DSM 27622</strain>
    </source>
</reference>
<dbReference type="PATRIC" id="fig|1324352.5.peg.3320"/>